<dbReference type="InterPro" id="IPR051716">
    <property type="entry name" value="Plant_RL_S/T_kinase"/>
</dbReference>
<evidence type="ECO:0000256" key="3">
    <source>
        <dbReference type="ARBA" id="ARBA00008684"/>
    </source>
</evidence>
<dbReference type="FunFam" id="3.30.200.20:FF:000432">
    <property type="entry name" value="LRR receptor-like serine/threonine-protein kinase EFR"/>
    <property type="match status" value="1"/>
</dbReference>
<dbReference type="PROSITE" id="PS00107">
    <property type="entry name" value="PROTEIN_KINASE_ATP"/>
    <property type="match status" value="1"/>
</dbReference>
<dbReference type="InterPro" id="IPR011009">
    <property type="entry name" value="Kinase-like_dom_sf"/>
</dbReference>
<dbReference type="EC" id="2.7.11.1" evidence="4"/>
<evidence type="ECO:0000256" key="4">
    <source>
        <dbReference type="ARBA" id="ARBA00012513"/>
    </source>
</evidence>
<dbReference type="GO" id="GO:0005524">
    <property type="term" value="F:ATP binding"/>
    <property type="evidence" value="ECO:0007669"/>
    <property type="project" value="UniProtKB-UniRule"/>
</dbReference>
<evidence type="ECO:0000256" key="22">
    <source>
        <dbReference type="ARBA" id="ARBA00054320"/>
    </source>
</evidence>
<comment type="catalytic activity">
    <reaction evidence="21">
        <text>L-seryl-[protein] + ATP = O-phospho-L-seryl-[protein] + ADP + H(+)</text>
        <dbReference type="Rhea" id="RHEA:17989"/>
        <dbReference type="Rhea" id="RHEA-COMP:9863"/>
        <dbReference type="Rhea" id="RHEA-COMP:11604"/>
        <dbReference type="ChEBI" id="CHEBI:15378"/>
        <dbReference type="ChEBI" id="CHEBI:29999"/>
        <dbReference type="ChEBI" id="CHEBI:30616"/>
        <dbReference type="ChEBI" id="CHEBI:83421"/>
        <dbReference type="ChEBI" id="CHEBI:456216"/>
        <dbReference type="EC" id="2.7.11.1"/>
    </reaction>
</comment>
<keyword evidence="13 25" id="KW-0547">Nucleotide-binding</keyword>
<sequence length="1177" mass="127678">MHLRRGQMAAVGAPSMLMPLLRTAMLICSLMSLCPSVCSLATPAHHNASESDRHALLCVRSHFSDPDGALHSWRSESVAFCNWRGVSCSTRHAGRVVALHLESLNITGQISPCIAGLRFLRGIHIADNHISGHIPPEIGRLTRLRYLNLSRNSITGVIPDTICSSPHLAVIDLSINSITGVIPDSISSCSSLEVIRLRNNYIEGEIPPALAHCSSLQEIVLSNSKLNGTIPPGIGLLHNLKFLFLPSNKLDGSIPSSLGSSPSLSILVLRNNSLSGEMPPSLANSSSLYYLDLMRNNLNGEIPSTLFDSPSLVTLDLSYNEFSGPIPAFSLSSSKLKYLSLTENKLSGEIPPTLGNFSSLCSLLLAQNKLHGSIPESLTRIQSLETLDLAYNYLSGAVPPAIYTVASLAYLGLGVNQLAGRIPTDIAYTLPNIETLVMEGNHFDGPLPASLVNASNLQVLELRDNSFTGLIPSFWSLPYLTQLDLGANQFGEVDWSSLCSVPASAQLKAMYLDNNQIHGTIPSTIGNLPSSLQLLYFSENRFTGTIPSEIGKLTNLTVLQFTGNLLSGGIPDTIGNLRNLFLLGLSRNKLSGEIPKSVGNFEKLGELYMQENNLSGSIPSSLAGCKNLVILNLSCNGFHGSIPSGLLSISSLSACLDLSYNKLNGSISSEIGSLINLDSLNISNNQLSGEIPHAVGECLHLESLRLEVNFLHGSIPESFMSLRGINEMDLSQNNLSGEIPDFLGTFSSLQLLNLSFNSLEGIVPTGDAFINSSKVFIQGNKDLCTRSAMPQLPLCTSTRNKRRETLHIICIVFALASVVTVLVSVAATILLKKRNKSKQHTDESPNELMKFSYAELARATNDFSLANLVGSGSFGIVYKGIFEFQMHPVAIKVFKLDNNGAPNNFLTECEVLRNTRHRNLMRVISLCSSCDKMGNEFKALVLDYMPNGNLEGWLHSEVHEQRQRRPLSLGSRIMIAMDIAAALDYLHNWCTPPLVHCDLKPSNVLLDDAMGAHVSDYGLAKFLCTNPSVSEKDLTSAHGPRGSVGYIAPEYGMGCKISTAGDVYSYGVILLEMLTGKHPTDDIFMDGLNLHGLVVSAFPQDICNILETSIIPYYELEEANHRLDGGDRLVVGMQNCIMQFAKLGLECSMDSPSDRPAMQDVYAEITMIKETFSTLHC</sequence>
<keyword evidence="17 26" id="KW-0472">Membrane</keyword>
<dbReference type="Gramene" id="TraesMAC2B03G00830450.1">
    <property type="protein sequence ID" value="TraesMAC2B03G00830450.1"/>
    <property type="gene ID" value="TraesMAC2B03G00830450"/>
</dbReference>
<comment type="function">
    <text evidence="22">Receptor kinase that detects X.oryzae pv. oryzae protein Ax21 to promote innate immunity. Following X.oryzae pv. oryzae protein Ax21 detection, undergoes cleavage, releasing the processed protein kinase Xa21 chain.</text>
</comment>
<dbReference type="FunFam" id="3.80.10.10:FF:000288">
    <property type="entry name" value="LRR receptor-like serine/threonine-protein kinase EFR"/>
    <property type="match status" value="1"/>
</dbReference>
<dbReference type="Gramene" id="TraesNOR2B03G00843440.1">
    <property type="protein sequence ID" value="TraesNOR2B03G00843440.1"/>
    <property type="gene ID" value="TraesNOR2B03G00843440"/>
</dbReference>
<dbReference type="InterPro" id="IPR013210">
    <property type="entry name" value="LRR_N_plant-typ"/>
</dbReference>
<dbReference type="Gramene" id="TraesROB_scaffold_002136_01G000100.1">
    <property type="protein sequence ID" value="TraesROB_scaffold_002136_01G000100.1"/>
    <property type="gene ID" value="TraesROB_scaffold_002136_01G000100"/>
</dbReference>
<evidence type="ECO:0000256" key="18">
    <source>
        <dbReference type="ARBA" id="ARBA00023170"/>
    </source>
</evidence>
<dbReference type="InterPro" id="IPR032675">
    <property type="entry name" value="LRR_dom_sf"/>
</dbReference>
<evidence type="ECO:0000256" key="24">
    <source>
        <dbReference type="ARBA" id="ARBA00072040"/>
    </source>
</evidence>
<evidence type="ECO:0000256" key="15">
    <source>
        <dbReference type="ARBA" id="ARBA00022840"/>
    </source>
</evidence>
<dbReference type="FunFam" id="3.80.10.10:FF:001158">
    <property type="entry name" value="Leucine-rich repeat protein kinase family protein"/>
    <property type="match status" value="1"/>
</dbReference>
<keyword evidence="8" id="KW-0433">Leucine-rich repeat</keyword>
<reference evidence="29" key="2">
    <citation type="submission" date="2018-10" db="UniProtKB">
        <authorList>
            <consortium name="EnsemblPlants"/>
        </authorList>
    </citation>
    <scope>IDENTIFICATION</scope>
</reference>
<keyword evidence="7" id="KW-0597">Phosphoprotein</keyword>
<dbReference type="PROSITE" id="PS50011">
    <property type="entry name" value="PROTEIN_KINASE_DOM"/>
    <property type="match status" value="1"/>
</dbReference>
<dbReference type="Gramene" id="TraesLAC2B03G00829080.1">
    <property type="protein sequence ID" value="TraesLAC2B03G00829080.1"/>
    <property type="gene ID" value="TraesLAC2B03G00829080"/>
</dbReference>
<dbReference type="FunFam" id="3.80.10.10:FF:000413">
    <property type="entry name" value="Inactive leucine-rich repeat receptor-like protein kinase"/>
    <property type="match status" value="1"/>
</dbReference>
<comment type="catalytic activity">
    <reaction evidence="20">
        <text>L-threonyl-[protein] + ATP = O-phospho-L-threonyl-[protein] + ADP + H(+)</text>
        <dbReference type="Rhea" id="RHEA:46608"/>
        <dbReference type="Rhea" id="RHEA-COMP:11060"/>
        <dbReference type="Rhea" id="RHEA-COMP:11605"/>
        <dbReference type="ChEBI" id="CHEBI:15378"/>
        <dbReference type="ChEBI" id="CHEBI:30013"/>
        <dbReference type="ChEBI" id="CHEBI:30616"/>
        <dbReference type="ChEBI" id="CHEBI:61977"/>
        <dbReference type="ChEBI" id="CHEBI:456216"/>
        <dbReference type="EC" id="2.7.11.1"/>
    </reaction>
</comment>
<evidence type="ECO:0000256" key="23">
    <source>
        <dbReference type="ARBA" id="ARBA00056628"/>
    </source>
</evidence>
<evidence type="ECO:0000256" key="11">
    <source>
        <dbReference type="ARBA" id="ARBA00022729"/>
    </source>
</evidence>
<dbReference type="Gene3D" id="3.30.200.20">
    <property type="entry name" value="Phosphorylase Kinase, domain 1"/>
    <property type="match status" value="1"/>
</dbReference>
<feature type="domain" description="Protein kinase" evidence="28">
    <location>
        <begin position="863"/>
        <end position="1167"/>
    </location>
</feature>
<dbReference type="InterPro" id="IPR017441">
    <property type="entry name" value="Protein_kinase_ATP_BS"/>
</dbReference>
<reference evidence="29" key="1">
    <citation type="submission" date="2018-08" db="EMBL/GenBank/DDBJ databases">
        <authorList>
            <person name="Rossello M."/>
        </authorList>
    </citation>
    <scope>NUCLEOTIDE SEQUENCE [LARGE SCALE GENOMIC DNA]</scope>
    <source>
        <strain evidence="29">cv. Chinese Spring</strain>
    </source>
</reference>
<dbReference type="Pfam" id="PF13855">
    <property type="entry name" value="LRR_8"/>
    <property type="match status" value="1"/>
</dbReference>
<dbReference type="Proteomes" id="UP000019116">
    <property type="component" value="Chromosome 2B"/>
</dbReference>
<evidence type="ECO:0000256" key="25">
    <source>
        <dbReference type="PROSITE-ProRule" id="PRU10141"/>
    </source>
</evidence>
<dbReference type="Gramene" id="TraesCAD_scaffold_001070_01G001800.1">
    <property type="protein sequence ID" value="TraesCAD_scaffold_001070_01G001800.1"/>
    <property type="gene ID" value="TraesCAD_scaffold_001070_01G001800"/>
</dbReference>
<keyword evidence="9" id="KW-0808">Transferase</keyword>
<keyword evidence="5" id="KW-1003">Cell membrane</keyword>
<dbReference type="InterPro" id="IPR001245">
    <property type="entry name" value="Ser-Thr/Tyr_kinase_cat_dom"/>
</dbReference>
<dbReference type="SMR" id="A0A3B6BXV2"/>
<dbReference type="AlphaFoldDB" id="A0A3B6BXV2"/>
<dbReference type="InterPro" id="IPR001611">
    <property type="entry name" value="Leu-rich_rpt"/>
</dbReference>
<dbReference type="Gramene" id="TraesJUL2B03G00837630.1">
    <property type="protein sequence ID" value="TraesJUL2B03G00837630.1"/>
    <property type="gene ID" value="TraesJUL2B03G00837630"/>
</dbReference>
<comment type="similarity">
    <text evidence="3">Belongs to the protein kinase superfamily. Ser/Thr protein kinase family.</text>
</comment>
<feature type="chain" id="PRO_5043171773" description="Receptor kinase-like protein Xa21" evidence="27">
    <location>
        <begin position="40"/>
        <end position="1177"/>
    </location>
</feature>
<dbReference type="Gramene" id="TraesARI2B03G00842330.1">
    <property type="protein sequence ID" value="TraesARI2B03G00842330.1"/>
    <property type="gene ID" value="TraesARI2B03G00842330"/>
</dbReference>
<dbReference type="Gene3D" id="3.80.10.10">
    <property type="entry name" value="Ribonuclease Inhibitor"/>
    <property type="match status" value="6"/>
</dbReference>
<dbReference type="GO" id="GO:0005789">
    <property type="term" value="C:endoplasmic reticulum membrane"/>
    <property type="evidence" value="ECO:0007669"/>
    <property type="project" value="UniProtKB-SubCell"/>
</dbReference>
<keyword evidence="19" id="KW-0325">Glycoprotein</keyword>
<keyword evidence="16 26" id="KW-1133">Transmembrane helix</keyword>
<dbReference type="FunFam" id="1.10.510.10:FF:000358">
    <property type="entry name" value="Putative leucine-rich repeat receptor-like serine/threonine-protein kinase"/>
    <property type="match status" value="1"/>
</dbReference>
<evidence type="ECO:0000256" key="7">
    <source>
        <dbReference type="ARBA" id="ARBA00022553"/>
    </source>
</evidence>
<keyword evidence="6" id="KW-0723">Serine/threonine-protein kinase</keyword>
<evidence type="ECO:0000256" key="26">
    <source>
        <dbReference type="SAM" id="Phobius"/>
    </source>
</evidence>
<dbReference type="Gramene" id="TraesWEE_scaffold_063328_01G000200.1">
    <property type="protein sequence ID" value="TraesWEE_scaffold_063328_01G000200.1"/>
    <property type="gene ID" value="TraesWEE_scaffold_063328_01G000200"/>
</dbReference>
<evidence type="ECO:0000256" key="16">
    <source>
        <dbReference type="ARBA" id="ARBA00022989"/>
    </source>
</evidence>
<dbReference type="FunFam" id="3.80.10.10:FF:000275">
    <property type="entry name" value="Leucine-rich repeat receptor-like protein kinase"/>
    <property type="match status" value="1"/>
</dbReference>
<evidence type="ECO:0000313" key="29">
    <source>
        <dbReference type="EnsemblPlants" id="TraesCS2B02G047800.1"/>
    </source>
</evidence>
<dbReference type="InterPro" id="IPR008271">
    <property type="entry name" value="Ser/Thr_kinase_AS"/>
</dbReference>
<evidence type="ECO:0000256" key="6">
    <source>
        <dbReference type="ARBA" id="ARBA00022527"/>
    </source>
</evidence>
<dbReference type="InterPro" id="IPR003591">
    <property type="entry name" value="Leu-rich_rpt_typical-subtyp"/>
</dbReference>
<dbReference type="SUPFAM" id="SSF56112">
    <property type="entry name" value="Protein kinase-like (PK-like)"/>
    <property type="match status" value="1"/>
</dbReference>
<evidence type="ECO:0000256" key="19">
    <source>
        <dbReference type="ARBA" id="ARBA00023180"/>
    </source>
</evidence>
<feature type="binding site" evidence="25">
    <location>
        <position position="892"/>
    </location>
    <ligand>
        <name>ATP</name>
        <dbReference type="ChEBI" id="CHEBI:30616"/>
    </ligand>
</feature>
<dbReference type="InterPro" id="IPR000719">
    <property type="entry name" value="Prot_kinase_dom"/>
</dbReference>
<dbReference type="Gramene" id="TraesLDM2B03G00834720.1">
    <property type="protein sequence ID" value="TraesLDM2B03G00834720.1"/>
    <property type="gene ID" value="TraesLDM2B03G00834720"/>
</dbReference>
<evidence type="ECO:0000256" key="20">
    <source>
        <dbReference type="ARBA" id="ARBA00047899"/>
    </source>
</evidence>
<dbReference type="PROSITE" id="PS00108">
    <property type="entry name" value="PROTEIN_KINASE_ST"/>
    <property type="match status" value="1"/>
</dbReference>
<dbReference type="SMART" id="SM00369">
    <property type="entry name" value="LRR_TYP"/>
    <property type="match status" value="6"/>
</dbReference>
<evidence type="ECO:0000256" key="1">
    <source>
        <dbReference type="ARBA" id="ARBA00004251"/>
    </source>
</evidence>
<dbReference type="PANTHER" id="PTHR48053">
    <property type="entry name" value="LEUCINE RICH REPEAT FAMILY PROTEIN, EXPRESSED"/>
    <property type="match status" value="1"/>
</dbReference>
<dbReference type="SUPFAM" id="SSF52058">
    <property type="entry name" value="L domain-like"/>
    <property type="match status" value="3"/>
</dbReference>
<dbReference type="Gene3D" id="1.10.510.10">
    <property type="entry name" value="Transferase(Phosphotransferase) domain 1"/>
    <property type="match status" value="1"/>
</dbReference>
<dbReference type="Pfam" id="PF08263">
    <property type="entry name" value="LRRNT_2"/>
    <property type="match status" value="1"/>
</dbReference>
<dbReference type="Pfam" id="PF07714">
    <property type="entry name" value="PK_Tyr_Ser-Thr"/>
    <property type="match status" value="1"/>
</dbReference>
<keyword evidence="11 27" id="KW-0732">Signal</keyword>
<name>A0A3B6BXV2_WHEAT</name>
<dbReference type="Pfam" id="PF00560">
    <property type="entry name" value="LRR_1"/>
    <property type="match status" value="12"/>
</dbReference>
<evidence type="ECO:0000256" key="2">
    <source>
        <dbReference type="ARBA" id="ARBA00004389"/>
    </source>
</evidence>
<proteinExistence type="inferred from homology"/>
<evidence type="ECO:0000256" key="14">
    <source>
        <dbReference type="ARBA" id="ARBA00022777"/>
    </source>
</evidence>
<dbReference type="EnsemblPlants" id="TraesCS2B02G047800.1">
    <property type="protein sequence ID" value="TraesCS2B02G047800.1"/>
    <property type="gene ID" value="TraesCS2B02G047800"/>
</dbReference>
<evidence type="ECO:0000256" key="17">
    <source>
        <dbReference type="ARBA" id="ARBA00023136"/>
    </source>
</evidence>
<organism evidence="29">
    <name type="scientific">Triticum aestivum</name>
    <name type="common">Wheat</name>
    <dbReference type="NCBI Taxonomy" id="4565"/>
    <lineage>
        <taxon>Eukaryota</taxon>
        <taxon>Viridiplantae</taxon>
        <taxon>Streptophyta</taxon>
        <taxon>Embryophyta</taxon>
        <taxon>Tracheophyta</taxon>
        <taxon>Spermatophyta</taxon>
        <taxon>Magnoliopsida</taxon>
        <taxon>Liliopsida</taxon>
        <taxon>Poales</taxon>
        <taxon>Poaceae</taxon>
        <taxon>BOP clade</taxon>
        <taxon>Pooideae</taxon>
        <taxon>Triticodae</taxon>
        <taxon>Triticeae</taxon>
        <taxon>Triticinae</taxon>
        <taxon>Triticum</taxon>
    </lineage>
</organism>
<dbReference type="SMART" id="SM00220">
    <property type="entry name" value="S_TKc"/>
    <property type="match status" value="1"/>
</dbReference>
<dbReference type="GO" id="GO:0004674">
    <property type="term" value="F:protein serine/threonine kinase activity"/>
    <property type="evidence" value="ECO:0007669"/>
    <property type="project" value="UniProtKB-KW"/>
</dbReference>
<evidence type="ECO:0000256" key="21">
    <source>
        <dbReference type="ARBA" id="ARBA00048679"/>
    </source>
</evidence>
<feature type="transmembrane region" description="Helical" evidence="26">
    <location>
        <begin position="806"/>
        <end position="831"/>
    </location>
</feature>
<evidence type="ECO:0000256" key="27">
    <source>
        <dbReference type="SAM" id="SignalP"/>
    </source>
</evidence>
<evidence type="ECO:0000256" key="5">
    <source>
        <dbReference type="ARBA" id="ARBA00022475"/>
    </source>
</evidence>
<keyword evidence="15 25" id="KW-0067">ATP-binding</keyword>
<feature type="signal peptide" evidence="27">
    <location>
        <begin position="1"/>
        <end position="39"/>
    </location>
</feature>
<keyword evidence="30" id="KW-1185">Reference proteome</keyword>
<evidence type="ECO:0000259" key="28">
    <source>
        <dbReference type="PROSITE" id="PS50011"/>
    </source>
</evidence>
<dbReference type="OrthoDB" id="5789657at2759"/>
<dbReference type="Gramene" id="TraesSYM2B03G00842740.1">
    <property type="protein sequence ID" value="TraesSYM2B03G00842740.1"/>
    <property type="gene ID" value="TraesSYM2B03G00842740"/>
</dbReference>
<comment type="subcellular location">
    <subcellularLocation>
        <location evidence="1">Cell membrane</location>
        <topology evidence="1">Single-pass type I membrane protein</topology>
    </subcellularLocation>
    <subcellularLocation>
        <location evidence="2">Endoplasmic reticulum membrane</location>
        <topology evidence="2">Single-pass membrane protein</topology>
    </subcellularLocation>
</comment>
<evidence type="ECO:0000256" key="12">
    <source>
        <dbReference type="ARBA" id="ARBA00022737"/>
    </source>
</evidence>
<accession>A0A3B6BXV2</accession>
<dbReference type="STRING" id="4565.A0A3B6BXV2"/>
<dbReference type="Gramene" id="TraesSTA2B03G00833080.1">
    <property type="protein sequence ID" value="TraesSTA2B03G00833080.1"/>
    <property type="gene ID" value="TraesSTA2B03G00833080"/>
</dbReference>
<keyword evidence="14" id="KW-0418">Kinase</keyword>
<evidence type="ECO:0000256" key="8">
    <source>
        <dbReference type="ARBA" id="ARBA00022614"/>
    </source>
</evidence>
<dbReference type="Gramene" id="TraesCS2B02G047800.1">
    <property type="protein sequence ID" value="TraesCS2B02G047800.1"/>
    <property type="gene ID" value="TraesCS2B02G047800"/>
</dbReference>
<dbReference type="Gramene" id="TraesCLE_scaffold_027756_01G000300.1">
    <property type="protein sequence ID" value="TraesCLE_scaffold_027756_01G000300.1"/>
    <property type="gene ID" value="TraesCLE_scaffold_027756_01G000300"/>
</dbReference>
<dbReference type="Gramene" id="TraesCS2B03G0099200.1">
    <property type="protein sequence ID" value="TraesCS2B03G0099200.1.CDS"/>
    <property type="gene ID" value="TraesCS2B03G0099200"/>
</dbReference>
<dbReference type="PANTHER" id="PTHR48053:SF28">
    <property type="entry name" value="PROTEIN KINASE DOMAIN-CONTAINING PROTEIN"/>
    <property type="match status" value="1"/>
</dbReference>
<dbReference type="OMA" id="HTLGECL"/>
<evidence type="ECO:0000256" key="9">
    <source>
        <dbReference type="ARBA" id="ARBA00022679"/>
    </source>
</evidence>
<protein>
    <recommendedName>
        <fullName evidence="24">Receptor kinase-like protein Xa21</fullName>
        <ecNumber evidence="4">2.7.11.1</ecNumber>
    </recommendedName>
</protein>
<keyword evidence="18" id="KW-0675">Receptor</keyword>
<evidence type="ECO:0000256" key="13">
    <source>
        <dbReference type="ARBA" id="ARBA00022741"/>
    </source>
</evidence>
<dbReference type="Gramene" id="TraesKAR2B01G0023240.1">
    <property type="protein sequence ID" value="cds.TraesKAR2B01G0023240.1"/>
    <property type="gene ID" value="TraesKAR2B01G0023240"/>
</dbReference>
<evidence type="ECO:0000313" key="30">
    <source>
        <dbReference type="Proteomes" id="UP000019116"/>
    </source>
</evidence>
<keyword evidence="10 26" id="KW-0812">Transmembrane</keyword>
<comment type="function">
    <text evidence="23">The processed protein kinase Xa21 chain released by protein cleavage after X.oryzae pv. oryzae protein Ax21 detection translocates into the nucleus where it can bind and regulate WRKY62, a transcription factor. Confers resistance to the bacterial pathogen X.oryzae pv. oryzae (Xoo).</text>
</comment>
<dbReference type="GO" id="GO:0005886">
    <property type="term" value="C:plasma membrane"/>
    <property type="evidence" value="ECO:0007669"/>
    <property type="project" value="UniProtKB-SubCell"/>
</dbReference>
<keyword evidence="12" id="KW-0677">Repeat</keyword>
<evidence type="ECO:0000256" key="10">
    <source>
        <dbReference type="ARBA" id="ARBA00022692"/>
    </source>
</evidence>